<feature type="compositionally biased region" description="Basic and acidic residues" evidence="1">
    <location>
        <begin position="172"/>
        <end position="191"/>
    </location>
</feature>
<evidence type="ECO:0000256" key="1">
    <source>
        <dbReference type="SAM" id="MobiDB-lite"/>
    </source>
</evidence>
<evidence type="ECO:0000313" key="2">
    <source>
        <dbReference type="EMBL" id="BAD88226.1"/>
    </source>
</evidence>
<organism evidence="2">
    <name type="scientific">Oryza sativa subsp. japonica</name>
    <name type="common">Rice</name>
    <dbReference type="NCBI Taxonomy" id="39947"/>
    <lineage>
        <taxon>Eukaryota</taxon>
        <taxon>Viridiplantae</taxon>
        <taxon>Streptophyta</taxon>
        <taxon>Embryophyta</taxon>
        <taxon>Tracheophyta</taxon>
        <taxon>Spermatophyta</taxon>
        <taxon>Magnoliopsida</taxon>
        <taxon>Liliopsida</taxon>
        <taxon>Poales</taxon>
        <taxon>Poaceae</taxon>
        <taxon>BOP clade</taxon>
        <taxon>Oryzoideae</taxon>
        <taxon>Oryzeae</taxon>
        <taxon>Oryzinae</taxon>
        <taxon>Oryza</taxon>
        <taxon>Oryza sativa</taxon>
    </lineage>
</organism>
<dbReference type="EMBL" id="AP004361">
    <property type="protein sequence ID" value="BAD88226.1"/>
    <property type="molecule type" value="Genomic_DNA"/>
</dbReference>
<sequence>MAAAVEGLEGGGHQKSSGEAGVSWGEEQRRPRDSRRRAAAGKGRAYGEWRCSAGRGDAASCSRITAPPCPPPTGRRRGWGVAALGLVVVGGSGQGYDARPHRRRRLQGDGAATAAMLPIMDRAASPASPRRAPGQPPPFTAGVLLLLRRRIDSVPRCSLPAASAASSLRVRAKSERKEREIEKEKGGRERLTWPADMWGPRGSHADSAATSNKTGLKTAEGPPVSGFVKLGDLGCLVLRFKDVFVSR</sequence>
<dbReference type="Proteomes" id="UP000817658">
    <property type="component" value="Chromosome 1"/>
</dbReference>
<feature type="region of interest" description="Disordered" evidence="1">
    <location>
        <begin position="172"/>
        <end position="222"/>
    </location>
</feature>
<name>Q5JJY2_ORYSJ</name>
<feature type="region of interest" description="Disordered" evidence="1">
    <location>
        <begin position="1"/>
        <end position="46"/>
    </location>
</feature>
<proteinExistence type="predicted"/>
<gene>
    <name evidence="2" type="primary">OSJNBa0062A24.23</name>
</gene>
<protein>
    <submittedName>
        <fullName evidence="2">Uncharacterized protein</fullName>
    </submittedName>
</protein>
<dbReference type="AlphaFoldDB" id="Q5JJY2"/>
<reference evidence="2" key="1">
    <citation type="journal article" date="2002" name="Nature">
        <title>The genome sequence and structure of rice chromosome 1.</title>
        <authorList>
            <person name="Sasaki T."/>
            <person name="Matsumoto T."/>
            <person name="Yamamoto K."/>
            <person name="Sakata K."/>
            <person name="Baba T."/>
            <person name="Katayose Y."/>
            <person name="Wu J."/>
            <person name="Niimura Y."/>
            <person name="Cheng Z."/>
            <person name="Nagamura Y."/>
            <person name="Antonio B.A."/>
            <person name="Kanamori H."/>
            <person name="Hosokawa S."/>
            <person name="Masukawa M."/>
            <person name="Arikawa K."/>
            <person name="Chiden Y."/>
            <person name="Hayashi M."/>
            <person name="Okamoto M."/>
            <person name="Ando T."/>
            <person name="Aoki H."/>
            <person name="Arita K."/>
            <person name="Hamada M."/>
            <person name="Harada C."/>
            <person name="Hijishita S."/>
            <person name="Honda M."/>
            <person name="Ichikawa Y."/>
            <person name="Idonuma A."/>
            <person name="Iijima M."/>
            <person name="Ikeda M."/>
            <person name="Ikeno M."/>
            <person name="Itoh S."/>
            <person name="Itoh T."/>
            <person name="Itoh Y."/>
            <person name="Itoh Y."/>
            <person name="Iwabuchi A."/>
            <person name="Kamiya K."/>
            <person name="Karasawa W."/>
            <person name="Katagiri S."/>
            <person name="Kikuta A."/>
            <person name="Kobayashi N."/>
            <person name="Kono I."/>
            <person name="Machita K."/>
            <person name="Maehara T."/>
            <person name="Mizuno H."/>
            <person name="Mizubayashi T."/>
            <person name="Mukai Y."/>
            <person name="Nagasaki H."/>
            <person name="Nakashima M."/>
            <person name="Nakama Y."/>
            <person name="Nakamichi Y."/>
            <person name="Nakamura M."/>
            <person name="Namiki N."/>
            <person name="Negishi M."/>
            <person name="Ohta I."/>
            <person name="Ono N."/>
            <person name="Saji S."/>
            <person name="Sakai K."/>
            <person name="Shibata M."/>
            <person name="Shimokawa T."/>
            <person name="Shomura A."/>
            <person name="Song J."/>
            <person name="Takazaki Y."/>
            <person name="Terasawa K."/>
            <person name="Tsuji K."/>
            <person name="Waki K."/>
            <person name="Yamagata H."/>
            <person name="Yamane H."/>
            <person name="Yoshiki S."/>
            <person name="Yoshihara R."/>
            <person name="Yukawa K."/>
            <person name="Zhong H."/>
            <person name="Iwama H."/>
            <person name="Endo T."/>
            <person name="Ito H."/>
            <person name="Hahn J.H."/>
            <person name="Kim H.I."/>
            <person name="Eun M.Y."/>
            <person name="Yano M."/>
            <person name="Jiang J."/>
            <person name="Gojobori T."/>
        </authorList>
    </citation>
    <scope>NUCLEOTIDE SEQUENCE [LARGE SCALE GENOMIC DNA]</scope>
</reference>
<accession>Q5JJY2</accession>